<protein>
    <recommendedName>
        <fullName evidence="4">O-antigen polymerase</fullName>
    </recommendedName>
</protein>
<evidence type="ECO:0000256" key="1">
    <source>
        <dbReference type="SAM" id="Phobius"/>
    </source>
</evidence>
<dbReference type="AlphaFoldDB" id="E5X0J6"/>
<feature type="transmembrane region" description="Helical" evidence="1">
    <location>
        <begin position="211"/>
        <end position="231"/>
    </location>
</feature>
<name>E5X0J6_9BACE</name>
<feature type="transmembrane region" description="Helical" evidence="1">
    <location>
        <begin position="163"/>
        <end position="180"/>
    </location>
</feature>
<feature type="transmembrane region" description="Helical" evidence="1">
    <location>
        <begin position="46"/>
        <end position="70"/>
    </location>
</feature>
<keyword evidence="1" id="KW-1133">Transmembrane helix</keyword>
<proteinExistence type="predicted"/>
<keyword evidence="1" id="KW-0472">Membrane</keyword>
<accession>E5X0J6</accession>
<feature type="transmembrane region" description="Helical" evidence="1">
    <location>
        <begin position="302"/>
        <end position="321"/>
    </location>
</feature>
<evidence type="ECO:0000313" key="3">
    <source>
        <dbReference type="Proteomes" id="UP000003246"/>
    </source>
</evidence>
<dbReference type="HOGENOM" id="CLU_724916_0_0_10"/>
<evidence type="ECO:0000313" key="2">
    <source>
        <dbReference type="EMBL" id="EFV29312.1"/>
    </source>
</evidence>
<organism evidence="2 3">
    <name type="scientific">Bacteroides eggerthii 1_2_48FAA</name>
    <dbReference type="NCBI Taxonomy" id="665953"/>
    <lineage>
        <taxon>Bacteria</taxon>
        <taxon>Pseudomonadati</taxon>
        <taxon>Bacteroidota</taxon>
        <taxon>Bacteroidia</taxon>
        <taxon>Bacteroidales</taxon>
        <taxon>Bacteroidaceae</taxon>
        <taxon>Bacteroides</taxon>
    </lineage>
</organism>
<gene>
    <name evidence="2" type="ORF">HMPREF1016_02432</name>
</gene>
<evidence type="ECO:0008006" key="4">
    <source>
        <dbReference type="Google" id="ProtNLM"/>
    </source>
</evidence>
<sequence length="381" mass="45036">MILILISFRKGITRKIPLFLGRPFLCYSILFLISIAFYLYNSLEDITVPVMYVCNILMFIGAYFICRYFYKDESPHTFLEDVLKIIFIQSIIILVMFFIPTIGEWIRYLIRNDELFELYAKGDIEKGFRGNGISGSLVWDFGVQQSLGLVVAAYLMRTSLMHNALYYVVAYLFIFASVLMTGRSGLIGVGISCIVFMWRINIFVERIRKYVAYKFFIVVIMFSSIVSVYIANSEYEYIFRYGLEFFYNLEEKGEFSSESTNSLFENHLRIDPDYNIITGSGKYMNDDGSYYGDTDCGYIRHAYYYGILSFILYGLIFYLFYRMIRNIPSQYSLMKLMYISIFVFYMVLHVKGDFLLASYQNLNYLFLSYFFFEQHRRTYNI</sequence>
<feature type="transmembrane region" description="Helical" evidence="1">
    <location>
        <begin position="186"/>
        <end position="204"/>
    </location>
</feature>
<keyword evidence="1" id="KW-0812">Transmembrane</keyword>
<comment type="caution">
    <text evidence="2">The sequence shown here is derived from an EMBL/GenBank/DDBJ whole genome shotgun (WGS) entry which is preliminary data.</text>
</comment>
<feature type="transmembrane region" description="Helical" evidence="1">
    <location>
        <begin position="82"/>
        <end position="102"/>
    </location>
</feature>
<reference evidence="2 3" key="1">
    <citation type="submission" date="2010-10" db="EMBL/GenBank/DDBJ databases">
        <title>The Genome Sequence of Bacteroides eggerthii strain 1_2_48FAA.</title>
        <authorList>
            <consortium name="The Broad Institute Genome Sequencing Platform"/>
            <person name="Ward D."/>
            <person name="Earl A."/>
            <person name="Feldgarden M."/>
            <person name="Young S.K."/>
            <person name="Gargeya S."/>
            <person name="Zeng Q."/>
            <person name="Alvarado L."/>
            <person name="Berlin A."/>
            <person name="Bochicchio J."/>
            <person name="Chapman S.B."/>
            <person name="Chen Z."/>
            <person name="Freedman E."/>
            <person name="Gellesch M."/>
            <person name="Goldberg J."/>
            <person name="Griggs A."/>
            <person name="Gujja S."/>
            <person name="Heilman E."/>
            <person name="Heiman D."/>
            <person name="Howarth C."/>
            <person name="Mehta T."/>
            <person name="Neiman D."/>
            <person name="Pearson M."/>
            <person name="Roberts A."/>
            <person name="Saif S."/>
            <person name="Shea T."/>
            <person name="Shenoy N."/>
            <person name="Sisk P."/>
            <person name="Stolte C."/>
            <person name="Sykes S."/>
            <person name="White J."/>
            <person name="Yandava C."/>
            <person name="Allen-Vercoe E."/>
            <person name="Ambrose C."/>
            <person name="Strauss J."/>
            <person name="Daigneault M."/>
            <person name="Haas B."/>
            <person name="Nusbaum C."/>
            <person name="Birren B."/>
        </authorList>
    </citation>
    <scope>NUCLEOTIDE SEQUENCE [LARGE SCALE GENOMIC DNA]</scope>
    <source>
        <strain evidence="2 3">1_2_48FAA</strain>
    </source>
</reference>
<dbReference type="EMBL" id="ACWG01000031">
    <property type="protein sequence ID" value="EFV29312.1"/>
    <property type="molecule type" value="Genomic_DNA"/>
</dbReference>
<feature type="transmembrane region" description="Helical" evidence="1">
    <location>
        <begin position="354"/>
        <end position="372"/>
    </location>
</feature>
<feature type="transmembrane region" description="Helical" evidence="1">
    <location>
        <begin position="20"/>
        <end position="40"/>
    </location>
</feature>
<dbReference type="Proteomes" id="UP000003246">
    <property type="component" value="Unassembled WGS sequence"/>
</dbReference>
<feature type="transmembrane region" description="Helical" evidence="1">
    <location>
        <begin position="333"/>
        <end position="348"/>
    </location>
</feature>